<proteinExistence type="predicted"/>
<dbReference type="EMBL" id="BQNB010018237">
    <property type="protein sequence ID" value="GJT72212.1"/>
    <property type="molecule type" value="Genomic_DNA"/>
</dbReference>
<accession>A0ABQ5G962</accession>
<gene>
    <name evidence="2" type="ORF">Tco_1031498</name>
</gene>
<name>A0ABQ5G962_9ASTR</name>
<organism evidence="2 3">
    <name type="scientific">Tanacetum coccineum</name>
    <dbReference type="NCBI Taxonomy" id="301880"/>
    <lineage>
        <taxon>Eukaryota</taxon>
        <taxon>Viridiplantae</taxon>
        <taxon>Streptophyta</taxon>
        <taxon>Embryophyta</taxon>
        <taxon>Tracheophyta</taxon>
        <taxon>Spermatophyta</taxon>
        <taxon>Magnoliopsida</taxon>
        <taxon>eudicotyledons</taxon>
        <taxon>Gunneridae</taxon>
        <taxon>Pentapetalae</taxon>
        <taxon>asterids</taxon>
        <taxon>campanulids</taxon>
        <taxon>Asterales</taxon>
        <taxon>Asteraceae</taxon>
        <taxon>Asteroideae</taxon>
        <taxon>Anthemideae</taxon>
        <taxon>Anthemidinae</taxon>
        <taxon>Tanacetum</taxon>
    </lineage>
</organism>
<feature type="compositionally biased region" description="Basic and acidic residues" evidence="1">
    <location>
        <begin position="90"/>
        <end position="103"/>
    </location>
</feature>
<evidence type="ECO:0000313" key="3">
    <source>
        <dbReference type="Proteomes" id="UP001151760"/>
    </source>
</evidence>
<comment type="caution">
    <text evidence="2">The sequence shown here is derived from an EMBL/GenBank/DDBJ whole genome shotgun (WGS) entry which is preliminary data.</text>
</comment>
<evidence type="ECO:0000313" key="2">
    <source>
        <dbReference type="EMBL" id="GJT72212.1"/>
    </source>
</evidence>
<protein>
    <submittedName>
        <fullName evidence="2">Uncharacterized protein</fullName>
    </submittedName>
</protein>
<dbReference type="Proteomes" id="UP001151760">
    <property type="component" value="Unassembled WGS sequence"/>
</dbReference>
<feature type="region of interest" description="Disordered" evidence="1">
    <location>
        <begin position="134"/>
        <end position="153"/>
    </location>
</feature>
<feature type="region of interest" description="Disordered" evidence="1">
    <location>
        <begin position="90"/>
        <end position="113"/>
    </location>
</feature>
<sequence>MVKPAIGNNVNFEIKSQFMREIREDTLSGNKNDDAHEHVERALDIASLFSILGGSHDPIMLYVFPITLIGIAHHPKPQNNLKRFITSSKKETRHYTKHGKDTTTRQLLDSQGPIPGMTLARALESIQTMADHSQKWHHRSSNRKTSGGSLDGIVAIPSKMDSLGRDMKKLKENVHDIQVGCGHCRRPHLDQEYLFNEEVKGIEEVKYGDFGSSFPSNRGHRARYRMGPPDEETQEVEEVEETQEVEEVKETKEETNSCDLPIITHYVAPYEPQIPFTECLAQHAKEALVIRTMESLREIRVNLPLIKEIRKTDDYAVIRGSSANTVCTRS</sequence>
<reference evidence="2" key="1">
    <citation type="journal article" date="2022" name="Int. J. Mol. Sci.">
        <title>Draft Genome of Tanacetum Coccineum: Genomic Comparison of Closely Related Tanacetum-Family Plants.</title>
        <authorList>
            <person name="Yamashiro T."/>
            <person name="Shiraishi A."/>
            <person name="Nakayama K."/>
            <person name="Satake H."/>
        </authorList>
    </citation>
    <scope>NUCLEOTIDE SEQUENCE</scope>
</reference>
<evidence type="ECO:0000256" key="1">
    <source>
        <dbReference type="SAM" id="MobiDB-lite"/>
    </source>
</evidence>
<keyword evidence="3" id="KW-1185">Reference proteome</keyword>
<reference evidence="2" key="2">
    <citation type="submission" date="2022-01" db="EMBL/GenBank/DDBJ databases">
        <authorList>
            <person name="Yamashiro T."/>
            <person name="Shiraishi A."/>
            <person name="Satake H."/>
            <person name="Nakayama K."/>
        </authorList>
    </citation>
    <scope>NUCLEOTIDE SEQUENCE</scope>
</reference>